<comment type="caution">
    <text evidence="7">The sequence shown here is derived from an EMBL/GenBank/DDBJ whole genome shotgun (WGS) entry which is preliminary data.</text>
</comment>
<comment type="cofactor">
    <cofactor evidence="5">
        <name>Ca(2+)</name>
        <dbReference type="ChEBI" id="CHEBI:29108"/>
    </cofactor>
    <text evidence="5">Binds 1 Ca(2+) ion per dimer.</text>
</comment>
<comment type="similarity">
    <text evidence="1">Belongs to the peptidase S45 family.</text>
</comment>
<feature type="binding site" evidence="5">
    <location>
        <position position="195"/>
    </location>
    <ligand>
        <name>Ca(2+)</name>
        <dbReference type="ChEBI" id="CHEBI:29108"/>
    </ligand>
</feature>
<dbReference type="InterPro" id="IPR023343">
    <property type="entry name" value="Penicillin_amidase_dom1"/>
</dbReference>
<dbReference type="InterPro" id="IPR014395">
    <property type="entry name" value="Pen/GL7ACA/AHL_acylase"/>
</dbReference>
<accession>A0A5J5GNU4</accession>
<keyword evidence="6" id="KW-0472">Membrane</keyword>
<evidence type="ECO:0000256" key="1">
    <source>
        <dbReference type="ARBA" id="ARBA00006586"/>
    </source>
</evidence>
<dbReference type="InterPro" id="IPR002692">
    <property type="entry name" value="S45"/>
</dbReference>
<dbReference type="AlphaFoldDB" id="A0A5J5GNU4"/>
<dbReference type="GO" id="GO:0017000">
    <property type="term" value="P:antibiotic biosynthetic process"/>
    <property type="evidence" value="ECO:0007669"/>
    <property type="project" value="InterPro"/>
</dbReference>
<feature type="transmembrane region" description="Helical" evidence="6">
    <location>
        <begin position="7"/>
        <end position="30"/>
    </location>
</feature>
<dbReference type="PANTHER" id="PTHR34218">
    <property type="entry name" value="PEPTIDASE S45 PENICILLIN AMIDASE"/>
    <property type="match status" value="1"/>
</dbReference>
<feature type="binding site" evidence="5">
    <location>
        <position position="333"/>
    </location>
    <ligand>
        <name>Ca(2+)</name>
        <dbReference type="ChEBI" id="CHEBI:29108"/>
    </ligand>
</feature>
<dbReference type="GO" id="GO:0016811">
    <property type="term" value="F:hydrolase activity, acting on carbon-nitrogen (but not peptide) bonds, in linear amides"/>
    <property type="evidence" value="ECO:0007669"/>
    <property type="project" value="InterPro"/>
</dbReference>
<dbReference type="Pfam" id="PF01804">
    <property type="entry name" value="Penicil_amidase"/>
    <property type="match status" value="1"/>
</dbReference>
<evidence type="ECO:0000256" key="6">
    <source>
        <dbReference type="SAM" id="Phobius"/>
    </source>
</evidence>
<dbReference type="InterPro" id="IPR043146">
    <property type="entry name" value="Penicillin_amidase_N_B-knob"/>
</dbReference>
<reference evidence="7 8" key="1">
    <citation type="submission" date="2019-09" db="EMBL/GenBank/DDBJ databases">
        <authorList>
            <person name="Park J.-S."/>
            <person name="Choi H.-J."/>
        </authorList>
    </citation>
    <scope>NUCLEOTIDE SEQUENCE [LARGE SCALE GENOMIC DNA]</scope>
    <source>
        <strain evidence="7 8">176SS1-4</strain>
    </source>
</reference>
<name>A0A5J5GNU4_9RHOB</name>
<dbReference type="PIRSF" id="PIRSF001227">
    <property type="entry name" value="Pen_acylase"/>
    <property type="match status" value="1"/>
</dbReference>
<keyword evidence="6" id="KW-1133">Transmembrane helix</keyword>
<evidence type="ECO:0000256" key="4">
    <source>
        <dbReference type="PIRSR" id="PIRSR001227-1"/>
    </source>
</evidence>
<keyword evidence="3" id="KW-0865">Zymogen</keyword>
<proteinExistence type="inferred from homology"/>
<dbReference type="EMBL" id="VYQE01000002">
    <property type="protein sequence ID" value="KAA9009204.1"/>
    <property type="molecule type" value="Genomic_DNA"/>
</dbReference>
<dbReference type="Proteomes" id="UP000326554">
    <property type="component" value="Unassembled WGS sequence"/>
</dbReference>
<evidence type="ECO:0000313" key="8">
    <source>
        <dbReference type="Proteomes" id="UP000326554"/>
    </source>
</evidence>
<evidence type="ECO:0000256" key="3">
    <source>
        <dbReference type="ARBA" id="ARBA00023145"/>
    </source>
</evidence>
<feature type="binding site" evidence="5">
    <location>
        <position position="336"/>
    </location>
    <ligand>
        <name>Ca(2+)</name>
        <dbReference type="ChEBI" id="CHEBI:29108"/>
    </ligand>
</feature>
<dbReference type="PANTHER" id="PTHR34218:SF4">
    <property type="entry name" value="ACYL-HOMOSERINE LACTONE ACYLASE QUIP"/>
    <property type="match status" value="1"/>
</dbReference>
<evidence type="ECO:0000256" key="2">
    <source>
        <dbReference type="ARBA" id="ARBA00022801"/>
    </source>
</evidence>
<keyword evidence="5" id="KW-0106">Calcium</keyword>
<dbReference type="Gene3D" id="3.60.20.10">
    <property type="entry name" value="Glutamine Phosphoribosylpyrophosphate, subunit 1, domain 1"/>
    <property type="match status" value="1"/>
</dbReference>
<dbReference type="CDD" id="cd03747">
    <property type="entry name" value="Ntn_PGA_like"/>
    <property type="match status" value="1"/>
</dbReference>
<dbReference type="Gene3D" id="2.30.120.10">
    <property type="match status" value="1"/>
</dbReference>
<keyword evidence="2" id="KW-0378">Hydrolase</keyword>
<dbReference type="RefSeq" id="WP_150444737.1">
    <property type="nucleotide sequence ID" value="NZ_VYQE01000002.1"/>
</dbReference>
<evidence type="ECO:0000313" key="7">
    <source>
        <dbReference type="EMBL" id="KAA9009204.1"/>
    </source>
</evidence>
<organism evidence="7 8">
    <name type="scientific">Histidinibacterium aquaticum</name>
    <dbReference type="NCBI Taxonomy" id="2613962"/>
    <lineage>
        <taxon>Bacteria</taxon>
        <taxon>Pseudomonadati</taxon>
        <taxon>Pseudomonadota</taxon>
        <taxon>Alphaproteobacteria</taxon>
        <taxon>Rhodobacterales</taxon>
        <taxon>Paracoccaceae</taxon>
        <taxon>Histidinibacterium</taxon>
    </lineage>
</organism>
<dbReference type="InterPro" id="IPR029055">
    <property type="entry name" value="Ntn_hydrolases_N"/>
</dbReference>
<dbReference type="Gene3D" id="1.10.439.10">
    <property type="entry name" value="Penicillin Amidohydrolase, domain 1"/>
    <property type="match status" value="1"/>
</dbReference>
<evidence type="ECO:0000256" key="5">
    <source>
        <dbReference type="PIRSR" id="PIRSR001227-2"/>
    </source>
</evidence>
<keyword evidence="5" id="KW-0479">Metal-binding</keyword>
<feature type="active site" description="Nucleophile" evidence="4">
    <location>
        <position position="261"/>
    </location>
</feature>
<dbReference type="Gene3D" id="1.10.1400.10">
    <property type="match status" value="1"/>
</dbReference>
<keyword evidence="8" id="KW-1185">Reference proteome</keyword>
<dbReference type="GO" id="GO:0046872">
    <property type="term" value="F:metal ion binding"/>
    <property type="evidence" value="ECO:0007669"/>
    <property type="project" value="UniProtKB-KW"/>
</dbReference>
<dbReference type="SUPFAM" id="SSF56235">
    <property type="entry name" value="N-terminal nucleophile aminohydrolases (Ntn hydrolases)"/>
    <property type="match status" value="1"/>
</dbReference>
<keyword evidence="6" id="KW-0812">Transmembrane</keyword>
<protein>
    <submittedName>
        <fullName evidence="7">Penicillin acylase family protein</fullName>
    </submittedName>
</protein>
<dbReference type="InterPro" id="IPR043147">
    <property type="entry name" value="Penicillin_amidase_A-knob"/>
</dbReference>
<sequence length="825" mass="91104">MAFLFRWLLRIATGLIVLGVAALLLGYWFFARSLPDYDATTRVAGLSAPVEIVRDNANVPHIFGETDADVYYALGYAHAQDRMWQMLMLRRTVQGRLSELFGRRTLDTDTLLRRLDLYGAALRSVEDQDARTRTALEAYSDGVNAWFGEVNAGARGRGAPEMWIFNHAISPWAPADSIAIVKLMALQLQSHLGQEVLRARASLILEDRQVRDLMPEAPGPGTAALPRYQALVPGVPGFMPGTETRHAFLSPVAPPPLAGASNAWAAGISRSATGSTLLANDPHLGLTAPSIFYLARLELSSGGVIGGTIPGVPVVMTGRSADIGWGLTTAYLDDTDVYVEEVNPDDATQYRTPDGWARFRSRESIVTVAGEAAVTLDLQWTENGPVLPPDQYDLGTIRPAGHVTSVAWTALDEDDTTLSAAIGLMRARTIEEAIEATEGYKAPAQMLTLADRNRVALRLIGAMPERDPDHQSRGRMPTLGWREENRWQGTFPAAENPEWIAPEGGIVGHTNNKILEAPFPRHVSYYWGDTQRIHRWRRLMQAREVHTRDSFMEAQLDTVSFTARALLPLIGADLWFTGDAAPEGTPERQRQVALTLLAEWNGEMNEHLPEPLLYATWIRFLQQRLIRDELGPLAAEFTHVNPLFIERVYRDADGAGRWCDVLQSAPEETCTEISRQALDDALVWIGETYGSDLQTLRWGDAHEATHDHPVLGEVPLLRWFVNIRQSTSGGDNTLMRGRTRGTGPHPFRNVHAAAYRGIYDFADPDSSVFVTSTGQSGHPLSSYYDDLGELWRRGEYIPMSLDPALARGGAVGITVLRPAEQAEAE</sequence>
<gene>
    <name evidence="7" type="ORF">F3S47_08090</name>
</gene>